<keyword evidence="1" id="KW-0472">Membrane</keyword>
<evidence type="ECO:0000313" key="2">
    <source>
        <dbReference type="EMBL" id="GAG70735.1"/>
    </source>
</evidence>
<keyword evidence="1" id="KW-0812">Transmembrane</keyword>
<dbReference type="AlphaFoldDB" id="X0ZLZ8"/>
<evidence type="ECO:0008006" key="3">
    <source>
        <dbReference type="Google" id="ProtNLM"/>
    </source>
</evidence>
<name>X0ZLZ8_9ZZZZ</name>
<dbReference type="EMBL" id="BART01008239">
    <property type="protein sequence ID" value="GAG70735.1"/>
    <property type="molecule type" value="Genomic_DNA"/>
</dbReference>
<evidence type="ECO:0000256" key="1">
    <source>
        <dbReference type="SAM" id="Phobius"/>
    </source>
</evidence>
<protein>
    <recommendedName>
        <fullName evidence="3">Prenyltransferase</fullName>
    </recommendedName>
</protein>
<feature type="non-terminal residue" evidence="2">
    <location>
        <position position="1"/>
    </location>
</feature>
<feature type="transmembrane region" description="Helical" evidence="1">
    <location>
        <begin position="78"/>
        <end position="102"/>
    </location>
</feature>
<organism evidence="2">
    <name type="scientific">marine sediment metagenome</name>
    <dbReference type="NCBI Taxonomy" id="412755"/>
    <lineage>
        <taxon>unclassified sequences</taxon>
        <taxon>metagenomes</taxon>
        <taxon>ecological metagenomes</taxon>
    </lineage>
</organism>
<reference evidence="2" key="1">
    <citation type="journal article" date="2014" name="Front. Microbiol.">
        <title>High frequency of phylogenetically diverse reductive dehalogenase-homologous genes in deep subseafloor sedimentary metagenomes.</title>
        <authorList>
            <person name="Kawai M."/>
            <person name="Futagami T."/>
            <person name="Toyoda A."/>
            <person name="Takaki Y."/>
            <person name="Nishi S."/>
            <person name="Hori S."/>
            <person name="Arai W."/>
            <person name="Tsubouchi T."/>
            <person name="Morono Y."/>
            <person name="Uchiyama I."/>
            <person name="Ito T."/>
            <person name="Fujiyama A."/>
            <person name="Inagaki F."/>
            <person name="Takami H."/>
        </authorList>
    </citation>
    <scope>NUCLEOTIDE SEQUENCE</scope>
    <source>
        <strain evidence="2">Expedition CK06-06</strain>
    </source>
</reference>
<gene>
    <name evidence="2" type="ORF">S01H4_18563</name>
</gene>
<feature type="transmembrane region" description="Helical" evidence="1">
    <location>
        <begin position="46"/>
        <end position="66"/>
    </location>
</feature>
<feature type="transmembrane region" description="Helical" evidence="1">
    <location>
        <begin position="12"/>
        <end position="34"/>
    </location>
</feature>
<proteinExistence type="predicted"/>
<accession>X0ZLZ8</accession>
<sequence length="103" mass="11892">EVGRKIVDSFRIANWGANFFNTGTKILIAVFSILSYKYLLNYTIEIIALSVPIIFISFAWGFRIIYHVITHESVRGRDLYLNIILGFCLIFILLDYFGILLIP</sequence>
<comment type="caution">
    <text evidence="2">The sequence shown here is derived from an EMBL/GenBank/DDBJ whole genome shotgun (WGS) entry which is preliminary data.</text>
</comment>
<keyword evidence="1" id="KW-1133">Transmembrane helix</keyword>